<dbReference type="GeneID" id="99633828"/>
<proteinExistence type="inferred from homology"/>
<feature type="binding site" evidence="6">
    <location>
        <position position="258"/>
    </location>
    <ligand>
        <name>S-adenosyl-L-methionine</name>
        <dbReference type="ChEBI" id="CHEBI:59789"/>
    </ligand>
</feature>
<keyword evidence="1" id="KW-0408">Iron</keyword>
<dbReference type="InterPro" id="IPR012340">
    <property type="entry name" value="NA-bd_OB-fold"/>
</dbReference>
<gene>
    <name evidence="8" type="primary">rlmD</name>
    <name evidence="8" type="ORF">NCTC13291_02789</name>
</gene>
<feature type="binding site" evidence="6">
    <location>
        <position position="355"/>
    </location>
    <ligand>
        <name>S-adenosyl-L-methionine</name>
        <dbReference type="ChEBI" id="CHEBI:59789"/>
    </ligand>
</feature>
<feature type="binding site" evidence="6">
    <location>
        <position position="309"/>
    </location>
    <ligand>
        <name>S-adenosyl-L-methionine</name>
        <dbReference type="ChEBI" id="CHEBI:59789"/>
    </ligand>
</feature>
<dbReference type="GO" id="GO:0051539">
    <property type="term" value="F:4 iron, 4 sulfur cluster binding"/>
    <property type="evidence" value="ECO:0007669"/>
    <property type="project" value="UniProtKB-KW"/>
</dbReference>
<comment type="similarity">
    <text evidence="6">Belongs to the class I-like SAM-binding methyltransferase superfamily. RNA M5U methyltransferase family.</text>
</comment>
<dbReference type="RefSeq" id="WP_019462698.1">
    <property type="nucleotide sequence ID" value="NZ_AP031462.1"/>
</dbReference>
<name>A0A379N484_9PROT</name>
<protein>
    <submittedName>
        <fullName evidence="8">23S rRNA (Uracil(1939)-C(5))-methyltransferase RlmD</fullName>
        <ecNumber evidence="8">2.1.1.190</ecNumber>
    </submittedName>
</protein>
<dbReference type="PANTHER" id="PTHR11061">
    <property type="entry name" value="RNA M5U METHYLTRANSFERASE"/>
    <property type="match status" value="1"/>
</dbReference>
<dbReference type="InterPro" id="IPR029063">
    <property type="entry name" value="SAM-dependent_MTases_sf"/>
</dbReference>
<dbReference type="PANTHER" id="PTHR11061:SF49">
    <property type="entry name" value="23S RRNA (URACIL(1939)-C(5))-METHYLTRANSFERASE RLMD"/>
    <property type="match status" value="1"/>
</dbReference>
<evidence type="ECO:0000256" key="4">
    <source>
        <dbReference type="ARBA" id="ARBA00022691"/>
    </source>
</evidence>
<dbReference type="EMBL" id="UGVN01000001">
    <property type="protein sequence ID" value="SUE41212.1"/>
    <property type="molecule type" value="Genomic_DNA"/>
</dbReference>
<dbReference type="Gene3D" id="2.40.50.1070">
    <property type="match status" value="1"/>
</dbReference>
<feature type="domain" description="TRAM" evidence="7">
    <location>
        <begin position="1"/>
        <end position="56"/>
    </location>
</feature>
<accession>A0A379N484</accession>
<keyword evidence="1" id="KW-0479">Metal-binding</keyword>
<dbReference type="SUPFAM" id="SSF50249">
    <property type="entry name" value="Nucleic acid-binding proteins"/>
    <property type="match status" value="1"/>
</dbReference>
<evidence type="ECO:0000313" key="8">
    <source>
        <dbReference type="EMBL" id="SUE41212.1"/>
    </source>
</evidence>
<evidence type="ECO:0000256" key="5">
    <source>
        <dbReference type="ARBA" id="ARBA00023014"/>
    </source>
</evidence>
<dbReference type="Pfam" id="PF05958">
    <property type="entry name" value="tRNA_U5-meth_tr"/>
    <property type="match status" value="1"/>
</dbReference>
<evidence type="ECO:0000256" key="1">
    <source>
        <dbReference type="ARBA" id="ARBA00022485"/>
    </source>
</evidence>
<evidence type="ECO:0000256" key="3">
    <source>
        <dbReference type="ARBA" id="ARBA00022679"/>
    </source>
</evidence>
<organism evidence="8 9">
    <name type="scientific">Roseomonas mucosa</name>
    <dbReference type="NCBI Taxonomy" id="207340"/>
    <lineage>
        <taxon>Bacteria</taxon>
        <taxon>Pseudomonadati</taxon>
        <taxon>Pseudomonadota</taxon>
        <taxon>Alphaproteobacteria</taxon>
        <taxon>Acetobacterales</taxon>
        <taxon>Roseomonadaceae</taxon>
        <taxon>Roseomonas</taxon>
    </lineage>
</organism>
<dbReference type="Proteomes" id="UP000254919">
    <property type="component" value="Unassembled WGS sequence"/>
</dbReference>
<dbReference type="Gene3D" id="2.40.50.140">
    <property type="entry name" value="Nucleic acid-binding proteins"/>
    <property type="match status" value="1"/>
</dbReference>
<dbReference type="SUPFAM" id="SSF53335">
    <property type="entry name" value="S-adenosyl-L-methionine-dependent methyltransferases"/>
    <property type="match status" value="1"/>
</dbReference>
<dbReference type="GO" id="GO:0070041">
    <property type="term" value="F:rRNA (uridine-C5-)-methyltransferase activity"/>
    <property type="evidence" value="ECO:0007669"/>
    <property type="project" value="TreeGrafter"/>
</dbReference>
<feature type="active site" description="Nucleophile" evidence="6">
    <location>
        <position position="381"/>
    </location>
</feature>
<dbReference type="InterPro" id="IPR010280">
    <property type="entry name" value="U5_MeTrfase_fam"/>
</dbReference>
<evidence type="ECO:0000256" key="2">
    <source>
        <dbReference type="ARBA" id="ARBA00022603"/>
    </source>
</evidence>
<dbReference type="InterPro" id="IPR002792">
    <property type="entry name" value="TRAM_dom"/>
</dbReference>
<evidence type="ECO:0000313" key="9">
    <source>
        <dbReference type="Proteomes" id="UP000254919"/>
    </source>
</evidence>
<sequence>MSTIELDITGMGSGGDGVATLPDGQAAFLPFTLPGERVLARIAGKRGEAVLAGAEAVLRPSPERAVPPCRYFGTCGGCALQHWDGTAYRAWKASRLAEALARAGFADTPVAPLAPCPAATRRRADLAIRQGADGIRIGFHERAGAQVVDMRECHVLDPAILALLEPLRGLFARLRGFRREASALVNLLDTGPDLLLRTDAPLTAQDRQALAAFGESHGIPRIAWARDKGAPEIAAQSGGVSLMLDGVAVPPAPGAFLQATPEGEAAIVAAVLAALPRRLPAKARIADLYAGVGTLSLPLARHARVDAFEGEAEAVAALAAGANKAMRRVQAKRRDLARQPLLPAELAAYAAVVLDPPYAGAAEQIGIIARSRVERVIYVSCNPVALARDAALLKRGGWHAVSAVPVDQFLWSPHLESVVAFARG</sequence>
<feature type="binding site" evidence="6">
    <location>
        <position position="289"/>
    </location>
    <ligand>
        <name>S-adenosyl-L-methionine</name>
        <dbReference type="ChEBI" id="CHEBI:59789"/>
    </ligand>
</feature>
<dbReference type="GO" id="GO:0070475">
    <property type="term" value="P:rRNA base methylation"/>
    <property type="evidence" value="ECO:0007669"/>
    <property type="project" value="TreeGrafter"/>
</dbReference>
<dbReference type="PROSITE" id="PS50926">
    <property type="entry name" value="TRAM"/>
    <property type="match status" value="1"/>
</dbReference>
<keyword evidence="3 6" id="KW-0808">Transferase</keyword>
<keyword evidence="1" id="KW-0004">4Fe-4S</keyword>
<dbReference type="AlphaFoldDB" id="A0A379N484"/>
<dbReference type="PROSITE" id="PS51687">
    <property type="entry name" value="SAM_MT_RNA_M5U"/>
    <property type="match status" value="1"/>
</dbReference>
<evidence type="ECO:0000256" key="6">
    <source>
        <dbReference type="PROSITE-ProRule" id="PRU01024"/>
    </source>
</evidence>
<reference evidence="8 9" key="1">
    <citation type="submission" date="2018-06" db="EMBL/GenBank/DDBJ databases">
        <authorList>
            <consortium name="Pathogen Informatics"/>
            <person name="Doyle S."/>
        </authorList>
    </citation>
    <scope>NUCLEOTIDE SEQUENCE [LARGE SCALE GENOMIC DNA]</scope>
    <source>
        <strain evidence="8 9">NCTC13291</strain>
    </source>
</reference>
<keyword evidence="4 6" id="KW-0949">S-adenosyl-L-methionine</keyword>
<dbReference type="EC" id="2.1.1.190" evidence="8"/>
<dbReference type="Pfam" id="PF01938">
    <property type="entry name" value="TRAM"/>
    <property type="match status" value="1"/>
</dbReference>
<keyword evidence="5" id="KW-0411">Iron-sulfur</keyword>
<dbReference type="Gene3D" id="3.40.50.150">
    <property type="entry name" value="Vaccinia Virus protein VP39"/>
    <property type="match status" value="1"/>
</dbReference>
<evidence type="ECO:0000259" key="7">
    <source>
        <dbReference type="PROSITE" id="PS50926"/>
    </source>
</evidence>
<keyword evidence="2 6" id="KW-0489">Methyltransferase</keyword>